<comment type="caution">
    <text evidence="1">The sequence shown here is derived from an EMBL/GenBank/DDBJ whole genome shotgun (WGS) entry which is preliminary data.</text>
</comment>
<organism evidence="1 2">
    <name type="scientific">Tunturiibacter lichenicola</name>
    <dbReference type="NCBI Taxonomy" id="2051959"/>
    <lineage>
        <taxon>Bacteria</taxon>
        <taxon>Pseudomonadati</taxon>
        <taxon>Acidobacteriota</taxon>
        <taxon>Terriglobia</taxon>
        <taxon>Terriglobales</taxon>
        <taxon>Acidobacteriaceae</taxon>
        <taxon>Tunturiibacter</taxon>
    </lineage>
</organism>
<gene>
    <name evidence="1" type="ORF">HDF10_003863</name>
</gene>
<proteinExistence type="predicted"/>
<protein>
    <submittedName>
        <fullName evidence="1">Uncharacterized protein</fullName>
    </submittedName>
</protein>
<name>A0A7W8JAS0_9BACT</name>
<evidence type="ECO:0000313" key="1">
    <source>
        <dbReference type="EMBL" id="MBB5345862.1"/>
    </source>
</evidence>
<evidence type="ECO:0000313" key="2">
    <source>
        <dbReference type="Proteomes" id="UP000569092"/>
    </source>
</evidence>
<dbReference type="EMBL" id="JACHDZ010000007">
    <property type="protein sequence ID" value="MBB5345862.1"/>
    <property type="molecule type" value="Genomic_DNA"/>
</dbReference>
<dbReference type="Proteomes" id="UP000569092">
    <property type="component" value="Unassembled WGS sequence"/>
</dbReference>
<dbReference type="AlphaFoldDB" id="A0A7W8JAS0"/>
<accession>A0A7W8JAS0</accession>
<sequence length="164" mass="17564">MPVSIPKDLALDPLASVVVDPQLLDSLHDAQAGSSLPLLQRSAETPRYSKERAELALTWLRASRIFKATDWSALDGKILSSDTLTGISSESRVDAWNKPFCVLVEDKQVAFISSDGTVARDCNSLRHVAEKAVAASHDARLTRAGSLLVTVQSRSGGATAPESH</sequence>
<reference evidence="1 2" key="1">
    <citation type="submission" date="2020-08" db="EMBL/GenBank/DDBJ databases">
        <title>Genomic Encyclopedia of Type Strains, Phase IV (KMG-V): Genome sequencing to study the core and pangenomes of soil and plant-associated prokaryotes.</title>
        <authorList>
            <person name="Whitman W."/>
        </authorList>
    </citation>
    <scope>NUCLEOTIDE SEQUENCE [LARGE SCALE GENOMIC DNA]</scope>
    <source>
        <strain evidence="1 2">M8US30</strain>
    </source>
</reference>